<evidence type="ECO:0000313" key="3">
    <source>
        <dbReference type="EMBL" id="CRK32944.1"/>
    </source>
</evidence>
<gene>
    <name evidence="3" type="ORF">BN1708_016195</name>
</gene>
<feature type="compositionally biased region" description="Low complexity" evidence="1">
    <location>
        <begin position="51"/>
        <end position="71"/>
    </location>
</feature>
<keyword evidence="2" id="KW-0472">Membrane</keyword>
<name>A0A0G4MFF8_VERLO</name>
<proteinExistence type="predicted"/>
<dbReference type="STRING" id="100787.A0A0G4MFF8"/>
<sequence length="274" mass="29779">MPSSGSIFSLLNHHVSIDPRKSTITKKQHQQQPSITPIRPSQKAAPPIMVSTRSTTMSSPPSSPTKTTATKRSAANVASAWSHRPSDLTLAWLAISLPLVAWDTGYVMLRPHSMPGGAWHAPLWTPYELYGRIDGVYGIKAYEAGDGFTAAQAFLNIVETLMYLAYLWLCLRRGAPSPAEGPAGRRVVTGREGGSAVLIGFSAAVMTLSKTVLYWMKEYYSGFAYIGHNTAPDLIFLWIIPNGAWLVGSSYMILSLGGEILDGLAPETKRAKKE</sequence>
<evidence type="ECO:0000313" key="4">
    <source>
        <dbReference type="Proteomes" id="UP000044602"/>
    </source>
</evidence>
<reference evidence="3 4" key="1">
    <citation type="submission" date="2015-05" db="EMBL/GenBank/DDBJ databases">
        <authorList>
            <person name="Wang D.B."/>
            <person name="Wang M."/>
        </authorList>
    </citation>
    <scope>NUCLEOTIDE SEQUENCE [LARGE SCALE GENOMIC DNA]</scope>
    <source>
        <strain evidence="3">VL1</strain>
    </source>
</reference>
<feature type="transmembrane region" description="Helical" evidence="2">
    <location>
        <begin position="235"/>
        <end position="254"/>
    </location>
</feature>
<keyword evidence="2" id="KW-0812">Transmembrane</keyword>
<protein>
    <recommendedName>
        <fullName evidence="5">EXPERA domain-containing protein</fullName>
    </recommendedName>
</protein>
<dbReference type="PANTHER" id="PTHR37919:SF2">
    <property type="entry name" value="EXPERA DOMAIN-CONTAINING PROTEIN"/>
    <property type="match status" value="1"/>
</dbReference>
<keyword evidence="4" id="KW-1185">Reference proteome</keyword>
<dbReference type="AlphaFoldDB" id="A0A0G4MFF8"/>
<evidence type="ECO:0000256" key="1">
    <source>
        <dbReference type="SAM" id="MobiDB-lite"/>
    </source>
</evidence>
<keyword evidence="2" id="KW-1133">Transmembrane helix</keyword>
<accession>A0A0G4MFF8</accession>
<organism evidence="3 4">
    <name type="scientific">Verticillium longisporum</name>
    <name type="common">Verticillium dahliae var. longisporum</name>
    <dbReference type="NCBI Taxonomy" id="100787"/>
    <lineage>
        <taxon>Eukaryota</taxon>
        <taxon>Fungi</taxon>
        <taxon>Dikarya</taxon>
        <taxon>Ascomycota</taxon>
        <taxon>Pezizomycotina</taxon>
        <taxon>Sordariomycetes</taxon>
        <taxon>Hypocreomycetidae</taxon>
        <taxon>Glomerellales</taxon>
        <taxon>Plectosphaerellaceae</taxon>
        <taxon>Verticillium</taxon>
    </lineage>
</organism>
<feature type="region of interest" description="Disordered" evidence="1">
    <location>
        <begin position="19"/>
        <end position="71"/>
    </location>
</feature>
<feature type="transmembrane region" description="Helical" evidence="2">
    <location>
        <begin position="195"/>
        <end position="215"/>
    </location>
</feature>
<evidence type="ECO:0000256" key="2">
    <source>
        <dbReference type="SAM" id="Phobius"/>
    </source>
</evidence>
<dbReference type="Proteomes" id="UP000044602">
    <property type="component" value="Unassembled WGS sequence"/>
</dbReference>
<dbReference type="EMBL" id="CVQH01022383">
    <property type="protein sequence ID" value="CRK32944.1"/>
    <property type="molecule type" value="Genomic_DNA"/>
</dbReference>
<dbReference type="PANTHER" id="PTHR37919">
    <property type="entry name" value="PROTEIN CBG05606"/>
    <property type="match status" value="1"/>
</dbReference>
<evidence type="ECO:0008006" key="5">
    <source>
        <dbReference type="Google" id="ProtNLM"/>
    </source>
</evidence>